<proteinExistence type="predicted"/>
<gene>
    <name evidence="1" type="ORF">IE53DRAFT_167366</name>
</gene>
<organism evidence="1 2">
    <name type="scientific">Violaceomyces palustris</name>
    <dbReference type="NCBI Taxonomy" id="1673888"/>
    <lineage>
        <taxon>Eukaryota</taxon>
        <taxon>Fungi</taxon>
        <taxon>Dikarya</taxon>
        <taxon>Basidiomycota</taxon>
        <taxon>Ustilaginomycotina</taxon>
        <taxon>Ustilaginomycetes</taxon>
        <taxon>Violaceomycetales</taxon>
        <taxon>Violaceomycetaceae</taxon>
        <taxon>Violaceomyces</taxon>
    </lineage>
</organism>
<dbReference type="EMBL" id="KZ820109">
    <property type="protein sequence ID" value="PWN49016.1"/>
    <property type="molecule type" value="Genomic_DNA"/>
</dbReference>
<name>A0ACD0NT86_9BASI</name>
<sequence>MATVSQACHEDSASRNPLETADSHPLSQGTDELGATPLVGTKLGSSTSATLFTVDGSSSVTNNSHARAPLSYFDLKNLSERRDKAQRLEGSSTQAPSESEDGTGTSFAGEDDVGREGGSEPDLALSASEADGYESDRQRFESELSPGPLSPNLTLYAAPVPQAPHALASQRSTGSSNQTPMRWVSSRQMRREGALSPLGTSAVDFTPQQKPRQLPLFLDEDDFDEVEKVPGPNMSLLNLVHQMSAKEIGRYVESFGETRRQGEELHLVLSPSPSFSVARGSSRPSNNLSEHVEQETDQAPEIALLRIMSQTLAQSMVETETLRRQLAEERDKHEQEAEFQRQQHEAREDALKGLCAQHGIGAGEISRCLVRAPTFDAEASRRWKEAKQAGARGRSVNQMTKAEEAPTKRGGTGFGKLDDSSLPQSLQEAMLEDMDVPSSIREPSSPSGRISIRREQSPGSISSSKTHASMASSKASLDGRGKSSLAAAAAESKPARTSSMGARSTKLDDKEKGVARPPVFRTASHTSTTSLPAGGLSDWASGLMPWSGGAGRKAAASTAASNVKATSPGRTRSAEPMASGEDDAIPDSQRVNSDSALDETVESRGAAIEHGDPRPSTISSPSPVDSITNRARSASKSGMGLFGSLAWRRKRPTPEAVGAVGGSSRASSISQITSGPSDSIAEEDQDTNHKGGADGVLYVDGQPAADLGGRNSEKAGQSSAHDPKSAAMPIVPSSSYVRDVGQVSDEVIETASVSPASESIHSQREKRSNGLPKPTHFRAIFLATRVMTSDPSSLLYDSGRRTSELIASLAMSLVGTARSEGKVIEEPSRSIGGRRTPGPGPKTRPNSAAQLHLSKAAGEHWRATESAAATITAATSSQSVTKANPGKAAVTISRALGRYQSPASGASAKSRLEPNVTTLPDLYRFSGQGTGAGESRTLTKLKSSDSLTARSPKPPAAAVELEPIVPLGAKPPTLAILNKRRKTVHKSTALSKTTKPSNGAHSKLGPLDEESSGDEFEVYGGKGQVPGFQTKPLADEDKMTGQTSSEEESDEENELLTDRYGFIYDATPSDIRLLRQARKAATPAPACLTGIRVGVRARGGSDSQSEEDKEDPDLIDPDSDEDAERCSASEGTEGQGNDSLANGSGSADGAAVVANESIQPSTSDSTSMKSAGSVSSKKSAAKASQGLLSVSRSKPVAEALSLSVASQSSMLSGPTSPTQELHFKQFGTGSEDLPAPSVSQNGADRRPPPSSSQTVRRLLTQLQNMHEEQQDSQKKEWDEFLQRRRERLIRGSIEGSSSSASAARRAAGAGIPPSSIGAGFSSSLGSEKEPEEVWSQGMVGINRMGDSKAGKEDWRAFLRLCQAGIPLCYRAKIWAECSGANELAEPGRYQELLNEHEGETNQCLIQIDLDVHRTMPTNIFFGGDGQGIPKLRRLLVAFSWYNPQCGYCQGMNNLAATLLLTHATEEEAFWVLVCIIEKILPSEYYTSHLLVSQADQRVLIELVEELMPDLAAHISGLGVDLPAVTFAWFLSLYTDCLPVETLFRVWDVMFVEGMVILFRVAIAILMLNERDLLATTSAAAFYGQVHSMTSRLFSVDRLIKLACEDLKHSIRYAIILDKRERHVAGEFVPAWGEFLGRTPAALFPSLG</sequence>
<evidence type="ECO:0000313" key="2">
    <source>
        <dbReference type="Proteomes" id="UP000245626"/>
    </source>
</evidence>
<reference evidence="1 2" key="1">
    <citation type="journal article" date="2018" name="Mol. Biol. Evol.">
        <title>Broad Genomic Sampling Reveals a Smut Pathogenic Ancestry of the Fungal Clade Ustilaginomycotina.</title>
        <authorList>
            <person name="Kijpornyongpan T."/>
            <person name="Mondo S.J."/>
            <person name="Barry K."/>
            <person name="Sandor L."/>
            <person name="Lee J."/>
            <person name="Lipzen A."/>
            <person name="Pangilinan J."/>
            <person name="LaButti K."/>
            <person name="Hainaut M."/>
            <person name="Henrissat B."/>
            <person name="Grigoriev I.V."/>
            <person name="Spatafora J.W."/>
            <person name="Aime M.C."/>
        </authorList>
    </citation>
    <scope>NUCLEOTIDE SEQUENCE [LARGE SCALE GENOMIC DNA]</scope>
    <source>
        <strain evidence="1 2">SA 807</strain>
    </source>
</reference>
<evidence type="ECO:0000313" key="1">
    <source>
        <dbReference type="EMBL" id="PWN49016.1"/>
    </source>
</evidence>
<keyword evidence="2" id="KW-1185">Reference proteome</keyword>
<dbReference type="Proteomes" id="UP000245626">
    <property type="component" value="Unassembled WGS sequence"/>
</dbReference>
<accession>A0ACD0NT86</accession>
<protein>
    <submittedName>
        <fullName evidence="1">TBC-domain-containing protein</fullName>
    </submittedName>
</protein>